<dbReference type="InterPro" id="IPR002048">
    <property type="entry name" value="EF_hand_dom"/>
</dbReference>
<evidence type="ECO:0000256" key="2">
    <source>
        <dbReference type="ARBA" id="ARBA00023674"/>
    </source>
</evidence>
<dbReference type="EMBL" id="BFAA01022902">
    <property type="protein sequence ID" value="GCB81578.1"/>
    <property type="molecule type" value="Genomic_DNA"/>
</dbReference>
<feature type="domain" description="PH" evidence="3">
    <location>
        <begin position="1"/>
        <end position="23"/>
    </location>
</feature>
<evidence type="ECO:0008006" key="7">
    <source>
        <dbReference type="Google" id="ProtNLM"/>
    </source>
</evidence>
<reference evidence="5 6" key="1">
    <citation type="journal article" date="2018" name="Nat. Ecol. Evol.">
        <title>Shark genomes provide insights into elasmobranch evolution and the origin of vertebrates.</title>
        <authorList>
            <person name="Hara Y"/>
            <person name="Yamaguchi K"/>
            <person name="Onimaru K"/>
            <person name="Kadota M"/>
            <person name="Koyanagi M"/>
            <person name="Keeley SD"/>
            <person name="Tatsumi K"/>
            <person name="Tanaka K"/>
            <person name="Motone F"/>
            <person name="Kageyama Y"/>
            <person name="Nozu R"/>
            <person name="Adachi N"/>
            <person name="Nishimura O"/>
            <person name="Nakagawa R"/>
            <person name="Tanegashima C"/>
            <person name="Kiyatake I"/>
            <person name="Matsumoto R"/>
            <person name="Murakumo K"/>
            <person name="Nishida K"/>
            <person name="Terakita A"/>
            <person name="Kuratani S"/>
            <person name="Sato K"/>
            <person name="Hyodo S Kuraku.S."/>
        </authorList>
    </citation>
    <scope>NUCLEOTIDE SEQUENCE [LARGE SCALE GENOMIC DNA]</scope>
</reference>
<dbReference type="InterPro" id="IPR001192">
    <property type="entry name" value="PI-PLC_fam"/>
</dbReference>
<comment type="caution">
    <text evidence="5">The sequence shown here is derived from an EMBL/GenBank/DDBJ whole genome shotgun (WGS) entry which is preliminary data.</text>
</comment>
<evidence type="ECO:0000259" key="4">
    <source>
        <dbReference type="PROSITE" id="PS50222"/>
    </source>
</evidence>
<evidence type="ECO:0000259" key="3">
    <source>
        <dbReference type="PROSITE" id="PS50003"/>
    </source>
</evidence>
<dbReference type="Proteomes" id="UP000288216">
    <property type="component" value="Unassembled WGS sequence"/>
</dbReference>
<dbReference type="STRING" id="75743.A0A401Q877"/>
<dbReference type="OrthoDB" id="269822at2759"/>
<dbReference type="GO" id="GO:0005509">
    <property type="term" value="F:calcium ion binding"/>
    <property type="evidence" value="ECO:0007669"/>
    <property type="project" value="InterPro"/>
</dbReference>
<name>A0A401Q877_SCYTO</name>
<dbReference type="AlphaFoldDB" id="A0A401Q877"/>
<evidence type="ECO:0000313" key="5">
    <source>
        <dbReference type="EMBL" id="GCB81578.1"/>
    </source>
</evidence>
<dbReference type="PROSITE" id="PS50003">
    <property type="entry name" value="PH_DOMAIN"/>
    <property type="match status" value="1"/>
</dbReference>
<dbReference type="Gene3D" id="1.10.238.10">
    <property type="entry name" value="EF-hand"/>
    <property type="match status" value="1"/>
</dbReference>
<dbReference type="InterPro" id="IPR039504">
    <property type="entry name" value="PLC-delta3_EF-hand"/>
</dbReference>
<gene>
    <name evidence="5" type="ORF">scyTo_0022532</name>
</gene>
<feature type="domain" description="EF-hand" evidence="4">
    <location>
        <begin position="38"/>
        <end position="68"/>
    </location>
</feature>
<dbReference type="Pfam" id="PF14788">
    <property type="entry name" value="EF-hand_10"/>
    <property type="match status" value="1"/>
</dbReference>
<accession>A0A401Q877</accession>
<dbReference type="PANTHER" id="PTHR10336">
    <property type="entry name" value="PHOSPHOINOSITIDE-SPECIFIC PHOSPHOLIPASE C FAMILY PROTEIN"/>
    <property type="match status" value="1"/>
</dbReference>
<dbReference type="InterPro" id="IPR001849">
    <property type="entry name" value="PH_domain"/>
</dbReference>
<organism evidence="5 6">
    <name type="scientific">Scyliorhinus torazame</name>
    <name type="common">Cloudy catshark</name>
    <name type="synonym">Catulus torazame</name>
    <dbReference type="NCBI Taxonomy" id="75743"/>
    <lineage>
        <taxon>Eukaryota</taxon>
        <taxon>Metazoa</taxon>
        <taxon>Chordata</taxon>
        <taxon>Craniata</taxon>
        <taxon>Vertebrata</taxon>
        <taxon>Chondrichthyes</taxon>
        <taxon>Elasmobranchii</taxon>
        <taxon>Galeomorphii</taxon>
        <taxon>Galeoidea</taxon>
        <taxon>Carcharhiniformes</taxon>
        <taxon>Scyliorhinidae</taxon>
        <taxon>Scyliorhinus</taxon>
    </lineage>
</organism>
<protein>
    <recommendedName>
        <fullName evidence="7">EF-hand domain-containing protein</fullName>
    </recommendedName>
</protein>
<dbReference type="PROSITE" id="PS50222">
    <property type="entry name" value="EF_HAND_2"/>
    <property type="match status" value="1"/>
</dbReference>
<dbReference type="InterPro" id="IPR018247">
    <property type="entry name" value="EF_Hand_1_Ca_BS"/>
</dbReference>
<keyword evidence="1" id="KW-0106">Calcium</keyword>
<dbReference type="InterPro" id="IPR011992">
    <property type="entry name" value="EF-hand-dom_pair"/>
</dbReference>
<evidence type="ECO:0000313" key="6">
    <source>
        <dbReference type="Proteomes" id="UP000288216"/>
    </source>
</evidence>
<dbReference type="SUPFAM" id="SSF47473">
    <property type="entry name" value="EF-hand"/>
    <property type="match status" value="1"/>
</dbReference>
<dbReference type="GO" id="GO:0004435">
    <property type="term" value="F:phosphatidylinositol-4,5-bisphosphate phospholipase C activity"/>
    <property type="evidence" value="ECO:0007669"/>
    <property type="project" value="UniProtKB-EC"/>
</dbReference>
<dbReference type="PANTHER" id="PTHR10336:SF209">
    <property type="entry name" value="PHOSPHOINOSITIDE PHOSPHOLIPASE C"/>
    <property type="match status" value="1"/>
</dbReference>
<keyword evidence="6" id="KW-1185">Reference proteome</keyword>
<dbReference type="PROSITE" id="PS00018">
    <property type="entry name" value="EF_HAND_1"/>
    <property type="match status" value="1"/>
</dbReference>
<proteinExistence type="predicted"/>
<comment type="catalytic activity">
    <reaction evidence="2">
        <text>a 1,2-diacyl-sn-glycero-3-phospho-(1D-myo-inositol-4,5-bisphosphate) + H2O = 1D-myo-inositol 1,4,5-trisphosphate + a 1,2-diacyl-sn-glycerol + H(+)</text>
        <dbReference type="Rhea" id="RHEA:33179"/>
        <dbReference type="ChEBI" id="CHEBI:15377"/>
        <dbReference type="ChEBI" id="CHEBI:15378"/>
        <dbReference type="ChEBI" id="CHEBI:17815"/>
        <dbReference type="ChEBI" id="CHEBI:58456"/>
        <dbReference type="ChEBI" id="CHEBI:203600"/>
        <dbReference type="EC" id="3.1.4.11"/>
    </reaction>
    <physiologicalReaction direction="left-to-right" evidence="2">
        <dbReference type="Rhea" id="RHEA:33180"/>
    </physiologicalReaction>
</comment>
<sequence>MDLVAASEEEGRRWVQGFKKLRKKAETMSQQEKIHHWIHEYLRKADKNKDNKMSFKEIKNLLKMINIEADDEYAFQLFKNKINNAQWTKASIHFRPKYTECGQDQWPIPAI</sequence>
<dbReference type="GO" id="GO:0035556">
    <property type="term" value="P:intracellular signal transduction"/>
    <property type="evidence" value="ECO:0007669"/>
    <property type="project" value="InterPro"/>
</dbReference>
<dbReference type="GO" id="GO:0005886">
    <property type="term" value="C:plasma membrane"/>
    <property type="evidence" value="ECO:0007669"/>
    <property type="project" value="TreeGrafter"/>
</dbReference>
<evidence type="ECO:0000256" key="1">
    <source>
        <dbReference type="ARBA" id="ARBA00022837"/>
    </source>
</evidence>